<dbReference type="AlphaFoldDB" id="A0A375JF95"/>
<evidence type="ECO:0000256" key="1">
    <source>
        <dbReference type="SAM" id="MobiDB-lite"/>
    </source>
</evidence>
<organism evidence="2 3">
    <name type="scientific">Cupriavidus taiwanensis</name>
    <dbReference type="NCBI Taxonomy" id="164546"/>
    <lineage>
        <taxon>Bacteria</taxon>
        <taxon>Pseudomonadati</taxon>
        <taxon>Pseudomonadota</taxon>
        <taxon>Betaproteobacteria</taxon>
        <taxon>Burkholderiales</taxon>
        <taxon>Burkholderiaceae</taxon>
        <taxon>Cupriavidus</taxon>
    </lineage>
</organism>
<dbReference type="Proteomes" id="UP000256805">
    <property type="component" value="Unassembled WGS sequence"/>
</dbReference>
<evidence type="ECO:0000313" key="2">
    <source>
        <dbReference type="EMBL" id="SPS02266.1"/>
    </source>
</evidence>
<feature type="region of interest" description="Disordered" evidence="1">
    <location>
        <begin position="49"/>
        <end position="69"/>
    </location>
</feature>
<name>A0A375JF95_9BURK</name>
<dbReference type="EMBL" id="OVTA01000065">
    <property type="protein sequence ID" value="SPS02266.1"/>
    <property type="molecule type" value="Genomic_DNA"/>
</dbReference>
<proteinExistence type="predicted"/>
<gene>
    <name evidence="2" type="ORF">CBM2634_P30010</name>
</gene>
<evidence type="ECO:0000313" key="3">
    <source>
        <dbReference type="Proteomes" id="UP000256805"/>
    </source>
</evidence>
<sequence length="69" mass="7723">MTAQASGRFHYPPGNTLRWGVSRQAISMSKSATLTIQKWGNSLAVRRAVRKHTRGSEHHPRSSLRHVSS</sequence>
<protein>
    <submittedName>
        <fullName evidence="2">Uncharacterized protein</fullName>
    </submittedName>
</protein>
<reference evidence="2 3" key="1">
    <citation type="submission" date="2018-01" db="EMBL/GenBank/DDBJ databases">
        <authorList>
            <person name="Gaut B.S."/>
            <person name="Morton B.R."/>
            <person name="Clegg M.T."/>
            <person name="Duvall M.R."/>
        </authorList>
    </citation>
    <scope>NUCLEOTIDE SEQUENCE [LARGE SCALE GENOMIC DNA]</scope>
    <source>
        <strain evidence="2">Cupriavidus taiwanensis cmp 52</strain>
    </source>
</reference>
<accession>A0A375JF95</accession>